<dbReference type="EMBL" id="FMSV02000135">
    <property type="protein sequence ID" value="SEH04931.1"/>
    <property type="molecule type" value="Genomic_DNA"/>
</dbReference>
<protein>
    <submittedName>
        <fullName evidence="4">DnaJ domain protein</fullName>
    </submittedName>
</protein>
<feature type="transmembrane region" description="Helical" evidence="2">
    <location>
        <begin position="215"/>
        <end position="236"/>
    </location>
</feature>
<evidence type="ECO:0000259" key="3">
    <source>
        <dbReference type="PROSITE" id="PS50076"/>
    </source>
</evidence>
<dbReference type="InterPro" id="IPR036869">
    <property type="entry name" value="J_dom_sf"/>
</dbReference>
<keyword evidence="1" id="KW-0143">Chaperone</keyword>
<dbReference type="InterPro" id="IPR001623">
    <property type="entry name" value="DnaJ_domain"/>
</dbReference>
<dbReference type="Proteomes" id="UP000236724">
    <property type="component" value="Unassembled WGS sequence"/>
</dbReference>
<dbReference type="Gene3D" id="1.10.287.110">
    <property type="entry name" value="DnaJ domain"/>
    <property type="match status" value="1"/>
</dbReference>
<evidence type="ECO:0000256" key="2">
    <source>
        <dbReference type="SAM" id="Phobius"/>
    </source>
</evidence>
<name>A0A1H6F6D0_9GAMM</name>
<keyword evidence="2" id="KW-1133">Transmembrane helix</keyword>
<dbReference type="AlphaFoldDB" id="A0A1H6F6D0"/>
<accession>A0A1H6F6D0</accession>
<keyword evidence="5" id="KW-1185">Reference proteome</keyword>
<feature type="transmembrane region" description="Helical" evidence="2">
    <location>
        <begin position="41"/>
        <end position="59"/>
    </location>
</feature>
<organism evidence="4 5">
    <name type="scientific">Candidatus Venteria ishoeyi</name>
    <dbReference type="NCBI Taxonomy" id="1899563"/>
    <lineage>
        <taxon>Bacteria</taxon>
        <taxon>Pseudomonadati</taxon>
        <taxon>Pseudomonadota</taxon>
        <taxon>Gammaproteobacteria</taxon>
        <taxon>Thiotrichales</taxon>
        <taxon>Thiotrichaceae</taxon>
        <taxon>Venteria</taxon>
    </lineage>
</organism>
<keyword evidence="2" id="KW-0472">Membrane</keyword>
<feature type="domain" description="J" evidence="3">
    <location>
        <begin position="98"/>
        <end position="179"/>
    </location>
</feature>
<evidence type="ECO:0000313" key="4">
    <source>
        <dbReference type="EMBL" id="SEH04931.1"/>
    </source>
</evidence>
<keyword evidence="2" id="KW-0812">Transmembrane</keyword>
<dbReference type="RefSeq" id="WP_146066478.1">
    <property type="nucleotide sequence ID" value="NZ_FMSV02000135.1"/>
</dbReference>
<sequence length="297" mass="34110">MSEKKLPKPKTDYLINTFVYTGISVAFLNATFVIFTQSGNNMITLFSALICIWMLNKSIDEYKTMKLNYPDKNDGEKKCNDGKSDAVDDSKIIKKRGGYYILLGIDNGTNQKDIKKHAQSKINELKIALKTKDYNYFSLNKMVPNNELQKLAKQKVREIKAAYTVLGNPESRKKYDNNLPEIKRDSRKEVKRKIHRKKSKNKDIHPIEQAIKGGFMITLIIILLFFAGFPFGKIWVHLIEPFDQKPTISISEIASNPSAVREHSKKLCSWLKREELRNPSIVTSALQESACRNEYPN</sequence>
<gene>
    <name evidence="4" type="ORF">MBHS_00784</name>
</gene>
<proteinExistence type="predicted"/>
<dbReference type="SUPFAM" id="SSF46565">
    <property type="entry name" value="Chaperone J-domain"/>
    <property type="match status" value="1"/>
</dbReference>
<feature type="transmembrane region" description="Helical" evidence="2">
    <location>
        <begin position="12"/>
        <end position="35"/>
    </location>
</feature>
<evidence type="ECO:0000256" key="1">
    <source>
        <dbReference type="ARBA" id="ARBA00023186"/>
    </source>
</evidence>
<reference evidence="4 5" key="1">
    <citation type="submission" date="2016-10" db="EMBL/GenBank/DDBJ databases">
        <authorList>
            <person name="de Groot N.N."/>
        </authorList>
    </citation>
    <scope>NUCLEOTIDE SEQUENCE [LARGE SCALE GENOMIC DNA]</scope>
    <source>
        <strain evidence="4">MBHS1</strain>
    </source>
</reference>
<evidence type="ECO:0000313" key="5">
    <source>
        <dbReference type="Proteomes" id="UP000236724"/>
    </source>
</evidence>
<dbReference type="PROSITE" id="PS50076">
    <property type="entry name" value="DNAJ_2"/>
    <property type="match status" value="1"/>
</dbReference>